<sequence>MQADAELDVGQSRADAGFGHILCRKAQFGTGLKNKALGEAHVVIVFEPRAYIALVGQEQRAFDLEEAGREPFDPDGRIGAPGPFSRSWRTPACRLK</sequence>
<dbReference type="Proteomes" id="UP000015523">
    <property type="component" value="Unassembled WGS sequence"/>
</dbReference>
<proteinExistence type="predicted"/>
<name>T0KA58_9SPHN</name>
<protein>
    <submittedName>
        <fullName evidence="2">Uncharacterized protein</fullName>
    </submittedName>
</protein>
<dbReference type="EMBL" id="AUWY01000123">
    <property type="protein sequence ID" value="EQB30268.1"/>
    <property type="molecule type" value="Genomic_DNA"/>
</dbReference>
<evidence type="ECO:0000256" key="1">
    <source>
        <dbReference type="SAM" id="MobiDB-lite"/>
    </source>
</evidence>
<dbReference type="AlphaFoldDB" id="T0KA58"/>
<keyword evidence="3" id="KW-1185">Reference proteome</keyword>
<feature type="region of interest" description="Disordered" evidence="1">
    <location>
        <begin position="65"/>
        <end position="96"/>
    </location>
</feature>
<evidence type="ECO:0000313" key="3">
    <source>
        <dbReference type="Proteomes" id="UP000015523"/>
    </source>
</evidence>
<evidence type="ECO:0000313" key="2">
    <source>
        <dbReference type="EMBL" id="EQB30268.1"/>
    </source>
</evidence>
<accession>T0KA58</accession>
<comment type="caution">
    <text evidence="2">The sequence shown here is derived from an EMBL/GenBank/DDBJ whole genome shotgun (WGS) entry which is preliminary data.</text>
</comment>
<feature type="compositionally biased region" description="Basic and acidic residues" evidence="1">
    <location>
        <begin position="65"/>
        <end position="76"/>
    </location>
</feature>
<dbReference type="STRING" id="1346791.M529_20580"/>
<gene>
    <name evidence="2" type="ORF">M529_20580</name>
</gene>
<reference evidence="2 3" key="1">
    <citation type="journal article" date="2013" name="Genome Announc.">
        <title>Draft Genome Sequence of Sphingobium ummariense Strain RL-3, a Hexachlorocyclohexane-Degrading Bacterium.</title>
        <authorList>
            <person name="Kohli P."/>
            <person name="Dua A."/>
            <person name="Sangwan N."/>
            <person name="Oldach P."/>
            <person name="Khurana J.P."/>
            <person name="Lal R."/>
        </authorList>
    </citation>
    <scope>NUCLEOTIDE SEQUENCE [LARGE SCALE GENOMIC DNA]</scope>
    <source>
        <strain evidence="2 3">RL-3</strain>
    </source>
</reference>
<organism evidence="2 3">
    <name type="scientific">Sphingobium ummariense RL-3</name>
    <dbReference type="NCBI Taxonomy" id="1346791"/>
    <lineage>
        <taxon>Bacteria</taxon>
        <taxon>Pseudomonadati</taxon>
        <taxon>Pseudomonadota</taxon>
        <taxon>Alphaproteobacteria</taxon>
        <taxon>Sphingomonadales</taxon>
        <taxon>Sphingomonadaceae</taxon>
        <taxon>Sphingobium</taxon>
    </lineage>
</organism>